<dbReference type="KEGG" id="vg:35414722"/>
<evidence type="ECO:0000313" key="3">
    <source>
        <dbReference type="Proteomes" id="UP000242696"/>
    </source>
</evidence>
<dbReference type="OrthoDB" id="30311at10239"/>
<dbReference type="EMBL" id="MG271984">
    <property type="protein sequence ID" value="AUG72324.1"/>
    <property type="molecule type" value="Genomic_DNA"/>
</dbReference>
<keyword evidence="3" id="KW-1185">Reference proteome</keyword>
<protein>
    <submittedName>
        <fullName evidence="2">ORF78</fullName>
    </submittedName>
</protein>
<feature type="region of interest" description="Disordered" evidence="1">
    <location>
        <begin position="1"/>
        <end position="28"/>
    </location>
</feature>
<evidence type="ECO:0000313" key="2">
    <source>
        <dbReference type="EMBL" id="AUG72324.1"/>
    </source>
</evidence>
<dbReference type="RefSeq" id="YP_009447902.1">
    <property type="nucleotide sequence ID" value="NC_036579.1"/>
</dbReference>
<accession>A0A2H5AJL1</accession>
<name>A0A2H5AJL1_9VIRU</name>
<sequence length="399" mass="44085">MDRKRYCGGRSRGGRDDMPPPKVPRLGLATDSEMGARMDMALKTESITKFRRLTTVHFRNPINTTCAATGVRCETCVSNPVATLNCDCEEAGTAVCAECKPRVLRDHPCFQRGWVCSLCSATGLETVARLGCCGVVMCEECVGKVWYREAQISGKCNRCGARTTGSFYQPLKISRALKPHVPTRRVIPKAQRHISVQLLAEIRRCSLGQVDIMALFGDHGNMMEEPPPVPAHLLAPKVLTYTDLVRMVVDRSSPRCHLGTCAARGVRGWRCGFEAPVLFPGMDECLFCTIRAQEQSITQLVLNGVVWEGAPTAGTYHMSVWLDPTTVAITPIMIGGIDTFSVEFEGHIGGYHPERFYRLEDVIRGSRWIDHGENMGLLDLSGLDGRRVPKNIKSRGIEC</sequence>
<reference evidence="2" key="1">
    <citation type="journal article" date="2018" name="Arch. Virol.">
        <title>Complete genome sequence and analysis of ictalurid herpesvirus 2.</title>
        <authorList>
            <person name="Borzak R."/>
            <person name="Haluk T."/>
            <person name="Bartha D."/>
            <person name="Doszpoly A."/>
        </authorList>
    </citation>
    <scope>NUCLEOTIDE SEQUENCE</scope>
    <source>
        <strain evidence="2">760/94</strain>
    </source>
</reference>
<evidence type="ECO:0000256" key="1">
    <source>
        <dbReference type="SAM" id="MobiDB-lite"/>
    </source>
</evidence>
<organism evidence="2">
    <name type="scientific">black bullhead herpesvirus</name>
    <dbReference type="NCBI Taxonomy" id="508441"/>
    <lineage>
        <taxon>Viruses</taxon>
        <taxon>Duplodnaviria</taxon>
        <taxon>Heunggongvirae</taxon>
        <taxon>Peploviricota</taxon>
        <taxon>Herviviricetes</taxon>
        <taxon>Herpesvirales</taxon>
        <taxon>Alloherpesviridae</taxon>
        <taxon>Ictavirus</taxon>
        <taxon>Ictavirus ictaluridallo2</taxon>
    </lineage>
</organism>
<dbReference type="GeneID" id="35414722"/>
<dbReference type="Proteomes" id="UP000242696">
    <property type="component" value="Segment"/>
</dbReference>
<proteinExistence type="predicted"/>